<dbReference type="KEGG" id="bmic:BMR1_02g01565"/>
<dbReference type="Proteomes" id="UP000002899">
    <property type="component" value="Chromosome II"/>
</dbReference>
<keyword evidence="1" id="KW-0812">Transmembrane</keyword>
<evidence type="ECO:0000313" key="2">
    <source>
        <dbReference type="EMBL" id="CCF73474.1"/>
    </source>
</evidence>
<sequence>MSLIRTNRFVLNHNPWKYNNLITIRCFSKKSDDNLGVYGHEKPENPWDDASYRSLKYEPTLTGSPIMTVFNMTRPGTQPFIDESLDVMPRNFFGIPATIPPEIGSRIEHTYRLPPQFYPFLKKLGDDTPSLKPYMDKLIRGEFTFDDYEEMFYKFSKPLKIYRKLIAMPFRTAQEKLCEDLVSWESAWYTYRQQVAAEYNVVISLREYILGMLIGIYFAYLWKEMNWQYRADMRLFYSSAPEHKINWVKPRGDLV</sequence>
<dbReference type="OMA" id="PENKVNW"/>
<name>I7J9W0_BABMR</name>
<dbReference type="RefSeq" id="XP_012648083.1">
    <property type="nucleotide sequence ID" value="XM_012792629.1"/>
</dbReference>
<reference evidence="2 3" key="3">
    <citation type="journal article" date="2016" name="Sci. Rep.">
        <title>Genome-wide diversity and gene expression profiling of Babesia microti isolates identify polymorphic genes that mediate host-pathogen interactions.</title>
        <authorList>
            <person name="Silva J.C."/>
            <person name="Cornillot E."/>
            <person name="McCracken C."/>
            <person name="Usmani-Brown S."/>
            <person name="Dwivedi A."/>
            <person name="Ifeonu O.O."/>
            <person name="Crabtree J."/>
            <person name="Gotia H.T."/>
            <person name="Virji A.Z."/>
            <person name="Reynes C."/>
            <person name="Colinge J."/>
            <person name="Kumar V."/>
            <person name="Lawres L."/>
            <person name="Pazzi J.E."/>
            <person name="Pablo J.V."/>
            <person name="Hung C."/>
            <person name="Brancato J."/>
            <person name="Kumari P."/>
            <person name="Orvis J."/>
            <person name="Tretina K."/>
            <person name="Chibucos M."/>
            <person name="Ott S."/>
            <person name="Sadzewicz L."/>
            <person name="Sengamalay N."/>
            <person name="Shetty A.C."/>
            <person name="Su Q."/>
            <person name="Tallon L."/>
            <person name="Fraser C.M."/>
            <person name="Frutos R."/>
            <person name="Molina D.M."/>
            <person name="Krause P.J."/>
            <person name="Ben Mamoun C."/>
        </authorList>
    </citation>
    <scope>NUCLEOTIDE SEQUENCE [LARGE SCALE GENOMIC DNA]</scope>
    <source>
        <strain evidence="2 3">RI</strain>
    </source>
</reference>
<evidence type="ECO:0000256" key="1">
    <source>
        <dbReference type="SAM" id="Phobius"/>
    </source>
</evidence>
<feature type="transmembrane region" description="Helical" evidence="1">
    <location>
        <begin position="201"/>
        <end position="222"/>
    </location>
</feature>
<reference evidence="2 3" key="2">
    <citation type="journal article" date="2013" name="PLoS ONE">
        <title>Whole genome mapping and re-organization of the nuclear and mitochondrial genomes of Babesia microti isolates.</title>
        <authorList>
            <person name="Cornillot E."/>
            <person name="Dassouli A."/>
            <person name="Garg A."/>
            <person name="Pachikara N."/>
            <person name="Randazzo S."/>
            <person name="Depoix D."/>
            <person name="Carcy B."/>
            <person name="Delbecq S."/>
            <person name="Frutos R."/>
            <person name="Silva J.C."/>
            <person name="Sutton R."/>
            <person name="Krause P.J."/>
            <person name="Mamoun C.B."/>
        </authorList>
    </citation>
    <scope>NUCLEOTIDE SEQUENCE [LARGE SCALE GENOMIC DNA]</scope>
    <source>
        <strain evidence="2 3">RI</strain>
    </source>
</reference>
<dbReference type="VEuPathDB" id="PiroplasmaDB:BMR1_02g01565"/>
<reference evidence="2 3" key="1">
    <citation type="journal article" date="2012" name="Nucleic Acids Res.">
        <title>Sequencing of the smallest Apicomplexan genome from the human pathogen Babesia microti.</title>
        <authorList>
            <person name="Cornillot E."/>
            <person name="Hadj-Kaddour K."/>
            <person name="Dassouli A."/>
            <person name="Noel B."/>
            <person name="Ranwez V."/>
            <person name="Vacherie B."/>
            <person name="Augagneur Y."/>
            <person name="Bres V."/>
            <person name="Duclos A."/>
            <person name="Randazzo S."/>
            <person name="Carcy B."/>
            <person name="Debierre-Grockiego F."/>
            <person name="Delbecq S."/>
            <person name="Moubri-Menage K."/>
            <person name="Shams-Eldin H."/>
            <person name="Usmani-Brown S."/>
            <person name="Bringaud F."/>
            <person name="Wincker P."/>
            <person name="Vivares C.P."/>
            <person name="Schwarz R.T."/>
            <person name="Schetters T.P."/>
            <person name="Krause P.J."/>
            <person name="Gorenflot A."/>
            <person name="Berry V."/>
            <person name="Barbe V."/>
            <person name="Ben Mamoun C."/>
        </authorList>
    </citation>
    <scope>NUCLEOTIDE SEQUENCE [LARGE SCALE GENOMIC DNA]</scope>
    <source>
        <strain evidence="2 3">RI</strain>
    </source>
</reference>
<dbReference type="AlphaFoldDB" id="I7J9W0"/>
<keyword evidence="1" id="KW-1133">Transmembrane helix</keyword>
<dbReference type="GeneID" id="24424100"/>
<dbReference type="OrthoDB" id="407535at2759"/>
<protein>
    <submittedName>
        <fullName evidence="2">Uncharacterized protein</fullName>
    </submittedName>
</protein>
<keyword evidence="1" id="KW-0472">Membrane</keyword>
<keyword evidence="3" id="KW-1185">Reference proteome</keyword>
<proteinExistence type="predicted"/>
<dbReference type="EMBL" id="FO082872">
    <property type="protein sequence ID" value="CCF73474.1"/>
    <property type="molecule type" value="Genomic_DNA"/>
</dbReference>
<accession>I7J9W0</accession>
<organism evidence="2 3">
    <name type="scientific">Babesia microti (strain RI)</name>
    <dbReference type="NCBI Taxonomy" id="1133968"/>
    <lineage>
        <taxon>Eukaryota</taxon>
        <taxon>Sar</taxon>
        <taxon>Alveolata</taxon>
        <taxon>Apicomplexa</taxon>
        <taxon>Aconoidasida</taxon>
        <taxon>Piroplasmida</taxon>
        <taxon>Babesiidae</taxon>
        <taxon>Babesia</taxon>
    </lineage>
</organism>
<evidence type="ECO:0000313" key="3">
    <source>
        <dbReference type="Proteomes" id="UP000002899"/>
    </source>
</evidence>